<evidence type="ECO:0000256" key="2">
    <source>
        <dbReference type="ARBA" id="ARBA00022603"/>
    </source>
</evidence>
<dbReference type="InterPro" id="IPR058240">
    <property type="entry name" value="rSAM_sf"/>
</dbReference>
<dbReference type="PROSITE" id="PS51332">
    <property type="entry name" value="B12_BINDING"/>
    <property type="match status" value="1"/>
</dbReference>
<dbReference type="SFLD" id="SFLDG01082">
    <property type="entry name" value="B12-binding_domain_containing"/>
    <property type="match status" value="1"/>
</dbReference>
<keyword evidence="6" id="KW-0408">Iron</keyword>
<dbReference type="InterPro" id="IPR025274">
    <property type="entry name" value="DUF4070"/>
</dbReference>
<protein>
    <submittedName>
        <fullName evidence="10">Radical SAM protein</fullName>
    </submittedName>
</protein>
<dbReference type="Gene3D" id="3.40.50.280">
    <property type="entry name" value="Cobalamin-binding domain"/>
    <property type="match status" value="1"/>
</dbReference>
<dbReference type="SFLD" id="SFLDS00029">
    <property type="entry name" value="Radical_SAM"/>
    <property type="match status" value="1"/>
</dbReference>
<feature type="domain" description="Radical SAM core" evidence="9">
    <location>
        <begin position="159"/>
        <end position="375"/>
    </location>
</feature>
<organism evidence="10 11">
    <name type="scientific">Parasulfitobacter algicola</name>
    <dbReference type="NCBI Taxonomy" id="2614809"/>
    <lineage>
        <taxon>Bacteria</taxon>
        <taxon>Pseudomonadati</taxon>
        <taxon>Pseudomonadota</taxon>
        <taxon>Alphaproteobacteria</taxon>
        <taxon>Rhodobacterales</taxon>
        <taxon>Roseobacteraceae</taxon>
        <taxon>Parasulfitobacter</taxon>
    </lineage>
</organism>
<dbReference type="PANTHER" id="PTHR43409:SF7">
    <property type="entry name" value="BLL1977 PROTEIN"/>
    <property type="match status" value="1"/>
</dbReference>
<gene>
    <name evidence="10" type="ORF">HRQ87_03125</name>
</gene>
<evidence type="ECO:0000256" key="1">
    <source>
        <dbReference type="ARBA" id="ARBA00001966"/>
    </source>
</evidence>
<evidence type="ECO:0000256" key="4">
    <source>
        <dbReference type="ARBA" id="ARBA00022691"/>
    </source>
</evidence>
<dbReference type="InterPro" id="IPR006158">
    <property type="entry name" value="Cobalamin-bd"/>
</dbReference>
<dbReference type="PROSITE" id="PS51918">
    <property type="entry name" value="RADICAL_SAM"/>
    <property type="match status" value="1"/>
</dbReference>
<dbReference type="CDD" id="cd02068">
    <property type="entry name" value="radical_SAM_B12_BD"/>
    <property type="match status" value="1"/>
</dbReference>
<dbReference type="Pfam" id="PF13282">
    <property type="entry name" value="DUF4070"/>
    <property type="match status" value="1"/>
</dbReference>
<dbReference type="RefSeq" id="WP_174135091.1">
    <property type="nucleotide sequence ID" value="NZ_JABUFE010000001.1"/>
</dbReference>
<dbReference type="InterPro" id="IPR007197">
    <property type="entry name" value="rSAM"/>
</dbReference>
<dbReference type="PANTHER" id="PTHR43409">
    <property type="entry name" value="ANAEROBIC MAGNESIUM-PROTOPORPHYRIN IX MONOMETHYL ESTER CYCLASE-RELATED"/>
    <property type="match status" value="1"/>
</dbReference>
<keyword evidence="5" id="KW-0479">Metal-binding</keyword>
<name>A0ABX2IRR7_9RHOB</name>
<dbReference type="EMBL" id="JABUFE010000001">
    <property type="protein sequence ID" value="NSX53785.1"/>
    <property type="molecule type" value="Genomic_DNA"/>
</dbReference>
<evidence type="ECO:0000313" key="11">
    <source>
        <dbReference type="Proteomes" id="UP000777935"/>
    </source>
</evidence>
<dbReference type="Gene3D" id="3.80.30.20">
    <property type="entry name" value="tm_1862 like domain"/>
    <property type="match status" value="1"/>
</dbReference>
<dbReference type="Pfam" id="PF04055">
    <property type="entry name" value="Radical_SAM"/>
    <property type="match status" value="1"/>
</dbReference>
<dbReference type="InterPro" id="IPR006638">
    <property type="entry name" value="Elp3/MiaA/NifB-like_rSAM"/>
</dbReference>
<sequence>MRIALISPKGPLYRHRGGIFKKSLRYQPLTLTTLTALAPPELDIEFQLYDEGIEDLPSDLNVDLIGMTVITGTAPRCYELAAKFRANGIPVVLGGPHVTLMPDEAAQHCDAICVGYAEMSWPRLLQDFAKGQLKGRYDQGSDFNLNQMVIPERDRLDRGKYITQAVFEATRACAHACDFCVSPSAWGRKQFQKPVEHVAHDIKQFGKKRNIFIDLNLISDRAYAKSLFEALVPLNIRWFGLVTSLIGRDPDLMELMAKSGCSGVLIGFESISTDALGSVHKKFNQPNTYTKVIEDLHRLNISIYGCFVFGYDTDDTGVFQRTADFAIDAGIDLPRFAIQTPFPGTPLYHRLNAEGRITTRDWELYDGQHVVYRPSKMTGEELQDGHVWAWQNVYSRRAILKRLAKSRTQLPISILANLGYRFYANHLHSHYTCDWPIGYELKAS</sequence>
<keyword evidence="7" id="KW-0411">Iron-sulfur</keyword>
<dbReference type="SUPFAM" id="SSF102114">
    <property type="entry name" value="Radical SAM enzymes"/>
    <property type="match status" value="1"/>
</dbReference>
<reference evidence="10 11" key="1">
    <citation type="submission" date="2020-06" db="EMBL/GenBank/DDBJ databases">
        <title>Sulfitobacter algicola sp. nov., isolated from green algae.</title>
        <authorList>
            <person name="Wang C."/>
        </authorList>
    </citation>
    <scope>NUCLEOTIDE SEQUENCE [LARGE SCALE GENOMIC DNA]</scope>
    <source>
        <strain evidence="10 11">1151</strain>
    </source>
</reference>
<dbReference type="InterPro" id="IPR023404">
    <property type="entry name" value="rSAM_horseshoe"/>
</dbReference>
<proteinExistence type="predicted"/>
<evidence type="ECO:0000256" key="7">
    <source>
        <dbReference type="ARBA" id="ARBA00023014"/>
    </source>
</evidence>
<keyword evidence="4" id="KW-0949">S-adenosyl-L-methionine</keyword>
<comment type="caution">
    <text evidence="10">The sequence shown here is derived from an EMBL/GenBank/DDBJ whole genome shotgun (WGS) entry which is preliminary data.</text>
</comment>
<accession>A0ABX2IRR7</accession>
<keyword evidence="3" id="KW-0808">Transferase</keyword>
<keyword evidence="11" id="KW-1185">Reference proteome</keyword>
<evidence type="ECO:0000313" key="10">
    <source>
        <dbReference type="EMBL" id="NSX53785.1"/>
    </source>
</evidence>
<dbReference type="InterPro" id="IPR034466">
    <property type="entry name" value="Methyltransferase_Class_B"/>
</dbReference>
<comment type="cofactor">
    <cofactor evidence="1">
        <name>[4Fe-4S] cluster</name>
        <dbReference type="ChEBI" id="CHEBI:49883"/>
    </cofactor>
</comment>
<dbReference type="Proteomes" id="UP000777935">
    <property type="component" value="Unassembled WGS sequence"/>
</dbReference>
<evidence type="ECO:0000256" key="3">
    <source>
        <dbReference type="ARBA" id="ARBA00022679"/>
    </source>
</evidence>
<dbReference type="SFLD" id="SFLDG01123">
    <property type="entry name" value="methyltransferase_(Class_B)"/>
    <property type="match status" value="1"/>
</dbReference>
<keyword evidence="2" id="KW-0489">Methyltransferase</keyword>
<dbReference type="InterPro" id="IPR051198">
    <property type="entry name" value="BchE-like"/>
</dbReference>
<evidence type="ECO:0000259" key="8">
    <source>
        <dbReference type="PROSITE" id="PS51332"/>
    </source>
</evidence>
<feature type="domain" description="B12-binding" evidence="8">
    <location>
        <begin position="1"/>
        <end position="135"/>
    </location>
</feature>
<evidence type="ECO:0000256" key="5">
    <source>
        <dbReference type="ARBA" id="ARBA00022723"/>
    </source>
</evidence>
<evidence type="ECO:0000256" key="6">
    <source>
        <dbReference type="ARBA" id="ARBA00023004"/>
    </source>
</evidence>
<evidence type="ECO:0000259" key="9">
    <source>
        <dbReference type="PROSITE" id="PS51918"/>
    </source>
</evidence>
<dbReference type="SMART" id="SM00729">
    <property type="entry name" value="Elp3"/>
    <property type="match status" value="1"/>
</dbReference>
<dbReference type="Pfam" id="PF02310">
    <property type="entry name" value="B12-binding"/>
    <property type="match status" value="1"/>
</dbReference>